<organism evidence="1 2">
    <name type="scientific">Nonlabens spongiae</name>
    <dbReference type="NCBI Taxonomy" id="331648"/>
    <lineage>
        <taxon>Bacteria</taxon>
        <taxon>Pseudomonadati</taxon>
        <taxon>Bacteroidota</taxon>
        <taxon>Flavobacteriia</taxon>
        <taxon>Flavobacteriales</taxon>
        <taxon>Flavobacteriaceae</taxon>
        <taxon>Nonlabens</taxon>
    </lineage>
</organism>
<dbReference type="InterPro" id="IPR027417">
    <property type="entry name" value="P-loop_NTPase"/>
</dbReference>
<dbReference type="Gene3D" id="3.40.50.300">
    <property type="entry name" value="P-loop containing nucleotide triphosphate hydrolases"/>
    <property type="match status" value="1"/>
</dbReference>
<dbReference type="RefSeq" id="WP_085765333.1">
    <property type="nucleotide sequence ID" value="NZ_CP019344.1"/>
</dbReference>
<accession>A0A1W6MFZ9</accession>
<dbReference type="OrthoDB" id="981509at2"/>
<gene>
    <name evidence="1" type="ORF">BST97_00105</name>
</gene>
<dbReference type="Proteomes" id="UP000193431">
    <property type="component" value="Chromosome"/>
</dbReference>
<name>A0A1W6MFZ9_9FLAO</name>
<dbReference type="AlphaFoldDB" id="A0A1W6MFZ9"/>
<dbReference type="STRING" id="331648.BST97_00105"/>
<evidence type="ECO:0008006" key="3">
    <source>
        <dbReference type="Google" id="ProtNLM"/>
    </source>
</evidence>
<evidence type="ECO:0000313" key="2">
    <source>
        <dbReference type="Proteomes" id="UP000193431"/>
    </source>
</evidence>
<dbReference type="SUPFAM" id="SSF52540">
    <property type="entry name" value="P-loop containing nucleoside triphosphate hydrolases"/>
    <property type="match status" value="1"/>
</dbReference>
<dbReference type="EMBL" id="CP019344">
    <property type="protein sequence ID" value="ARN76531.1"/>
    <property type="molecule type" value="Genomic_DNA"/>
</dbReference>
<protein>
    <recommendedName>
        <fullName evidence="3">Sulfotransferase domain-containing protein</fullName>
    </recommendedName>
</protein>
<sequence>MAMLKKIPGYYVVKKYVRNHTRFDKDLNFLLFADPRGGSTWFSECLVSILNKPLIWEPLHLKRVEELKPLKFGWRQYVGEDCSEIEIKNFFSKLFEGRLKSDWLYNHTSLWKLYTSNSAIFKFCRGNQLLPYLVEVFDLKYKPIYFIRHPFAVVASQLKQGGWSNTSTGFSSNEIDHDPLKRRHREFLLSLTTKEEVLTANWCIVNKVPLEHKLNNIKWITITYEEFLQDPEKTFRRIQKEWNKNLDTTKVDFNKNSVTSIEEVTTESKLQLAKWKNQLSELQIWRMLKVLRYFDIEIYSEDALPHQRFNL</sequence>
<evidence type="ECO:0000313" key="1">
    <source>
        <dbReference type="EMBL" id="ARN76531.1"/>
    </source>
</evidence>
<proteinExistence type="predicted"/>
<reference evidence="1 2" key="1">
    <citation type="submission" date="2016-11" db="EMBL/GenBank/DDBJ databases">
        <title>Trade-off between light-utilization and light-protection in marine flavobacteria.</title>
        <authorList>
            <person name="Kumagai Y."/>
        </authorList>
    </citation>
    <scope>NUCLEOTIDE SEQUENCE [LARGE SCALE GENOMIC DNA]</scope>
    <source>
        <strain evidence="1 2">JCM 13191</strain>
    </source>
</reference>
<keyword evidence="2" id="KW-1185">Reference proteome</keyword>